<evidence type="ECO:0000313" key="2">
    <source>
        <dbReference type="Proteomes" id="UP000257109"/>
    </source>
</evidence>
<gene>
    <name evidence="1" type="ORF">CR513_47952</name>
</gene>
<accession>A0A371F2U2</accession>
<reference evidence="1" key="1">
    <citation type="submission" date="2018-05" db="EMBL/GenBank/DDBJ databases">
        <title>Draft genome of Mucuna pruriens seed.</title>
        <authorList>
            <person name="Nnadi N.E."/>
            <person name="Vos R."/>
            <person name="Hasami M.H."/>
            <person name="Devisetty U.K."/>
            <person name="Aguiy J.C."/>
        </authorList>
    </citation>
    <scope>NUCLEOTIDE SEQUENCE [LARGE SCALE GENOMIC DNA]</scope>
    <source>
        <strain evidence="1">JCA_2017</strain>
    </source>
</reference>
<sequence>MLVFDYLYDWQGELIHHKTLNLVVMGWGIVVNSARSGRYSGGAVAVSDRTCVAAQFNVVAVAAAIAMERSGRYCLHEEEKSKNALLFKTLRLSRYPLSRYPSSGVGCSAPLRYLGLTTMTISLSECFLLNTKDQLGHFDSKVDQGKKKDQMKSNRLEEVVQVRWNPPG</sequence>
<dbReference type="AlphaFoldDB" id="A0A371F2U2"/>
<name>A0A371F2U2_MUCPR</name>
<protein>
    <submittedName>
        <fullName evidence="1">Uncharacterized protein</fullName>
    </submittedName>
</protein>
<dbReference type="EMBL" id="QJKJ01010862">
    <property type="protein sequence ID" value="RDX72554.1"/>
    <property type="molecule type" value="Genomic_DNA"/>
</dbReference>
<comment type="caution">
    <text evidence="1">The sequence shown here is derived from an EMBL/GenBank/DDBJ whole genome shotgun (WGS) entry which is preliminary data.</text>
</comment>
<feature type="non-terminal residue" evidence="1">
    <location>
        <position position="1"/>
    </location>
</feature>
<proteinExistence type="predicted"/>
<keyword evidence="2" id="KW-1185">Reference proteome</keyword>
<dbReference type="Proteomes" id="UP000257109">
    <property type="component" value="Unassembled WGS sequence"/>
</dbReference>
<evidence type="ECO:0000313" key="1">
    <source>
        <dbReference type="EMBL" id="RDX72554.1"/>
    </source>
</evidence>
<organism evidence="1 2">
    <name type="scientific">Mucuna pruriens</name>
    <name type="common">Velvet bean</name>
    <name type="synonym">Dolichos pruriens</name>
    <dbReference type="NCBI Taxonomy" id="157652"/>
    <lineage>
        <taxon>Eukaryota</taxon>
        <taxon>Viridiplantae</taxon>
        <taxon>Streptophyta</taxon>
        <taxon>Embryophyta</taxon>
        <taxon>Tracheophyta</taxon>
        <taxon>Spermatophyta</taxon>
        <taxon>Magnoliopsida</taxon>
        <taxon>eudicotyledons</taxon>
        <taxon>Gunneridae</taxon>
        <taxon>Pentapetalae</taxon>
        <taxon>rosids</taxon>
        <taxon>fabids</taxon>
        <taxon>Fabales</taxon>
        <taxon>Fabaceae</taxon>
        <taxon>Papilionoideae</taxon>
        <taxon>50 kb inversion clade</taxon>
        <taxon>NPAAA clade</taxon>
        <taxon>indigoferoid/millettioid clade</taxon>
        <taxon>Phaseoleae</taxon>
        <taxon>Mucuna</taxon>
    </lineage>
</organism>